<keyword evidence="2" id="KW-0813">Transport</keyword>
<evidence type="ECO:0000313" key="8">
    <source>
        <dbReference type="Proteomes" id="UP001555826"/>
    </source>
</evidence>
<keyword evidence="8" id="KW-1185">Reference proteome</keyword>
<dbReference type="Gene3D" id="3.40.50.300">
    <property type="entry name" value="P-loop containing nucleotide triphosphate hydrolases"/>
    <property type="match status" value="1"/>
</dbReference>
<feature type="domain" description="ABC transporter" evidence="6">
    <location>
        <begin position="8"/>
        <end position="231"/>
    </location>
</feature>
<evidence type="ECO:0000256" key="4">
    <source>
        <dbReference type="ARBA" id="ARBA00022840"/>
    </source>
</evidence>
<dbReference type="SUPFAM" id="SSF52540">
    <property type="entry name" value="P-loop containing nucleoside triphosphate hydrolases"/>
    <property type="match status" value="1"/>
</dbReference>
<gene>
    <name evidence="7" type="ORF">AB1207_06330</name>
</gene>
<dbReference type="InterPro" id="IPR003593">
    <property type="entry name" value="AAA+_ATPase"/>
</dbReference>
<evidence type="ECO:0000313" key="7">
    <source>
        <dbReference type="EMBL" id="MEW9264356.1"/>
    </source>
</evidence>
<dbReference type="InterPro" id="IPR027417">
    <property type="entry name" value="P-loop_NTPase"/>
</dbReference>
<dbReference type="InterPro" id="IPR050763">
    <property type="entry name" value="ABC_transporter_ATP-binding"/>
</dbReference>
<dbReference type="PROSITE" id="PS00211">
    <property type="entry name" value="ABC_TRANSPORTER_1"/>
    <property type="match status" value="1"/>
</dbReference>
<evidence type="ECO:0000256" key="2">
    <source>
        <dbReference type="ARBA" id="ARBA00022448"/>
    </source>
</evidence>
<evidence type="ECO:0000259" key="6">
    <source>
        <dbReference type="PROSITE" id="PS50893"/>
    </source>
</evidence>
<dbReference type="PANTHER" id="PTHR42711:SF17">
    <property type="entry name" value="ABC TRANSPORTER ATP-BINDING PROTEIN"/>
    <property type="match status" value="1"/>
</dbReference>
<evidence type="ECO:0000256" key="1">
    <source>
        <dbReference type="ARBA" id="ARBA00004202"/>
    </source>
</evidence>
<dbReference type="InterPro" id="IPR003439">
    <property type="entry name" value="ABC_transporter-like_ATP-bd"/>
</dbReference>
<dbReference type="InterPro" id="IPR017871">
    <property type="entry name" value="ABC_transporter-like_CS"/>
</dbReference>
<reference evidence="7 8" key="1">
    <citation type="submission" date="2024-07" db="EMBL/GenBank/DDBJ databases">
        <authorList>
            <person name="Thanompreechachai J."/>
            <person name="Duangmal K."/>
        </authorList>
    </citation>
    <scope>NUCLEOTIDE SEQUENCE [LARGE SCALE GENOMIC DNA]</scope>
    <source>
        <strain evidence="7 8">KCTC 19886</strain>
    </source>
</reference>
<evidence type="ECO:0000256" key="5">
    <source>
        <dbReference type="ARBA" id="ARBA00023251"/>
    </source>
</evidence>
<dbReference type="GO" id="GO:0005524">
    <property type="term" value="F:ATP binding"/>
    <property type="evidence" value="ECO:0007669"/>
    <property type="project" value="UniProtKB-KW"/>
</dbReference>
<keyword evidence="5" id="KW-0046">Antibiotic resistance</keyword>
<dbReference type="Pfam" id="PF00005">
    <property type="entry name" value="ABC_tran"/>
    <property type="match status" value="1"/>
</dbReference>
<dbReference type="RefSeq" id="WP_367637033.1">
    <property type="nucleotide sequence ID" value="NZ_JBFNQN010000004.1"/>
</dbReference>
<dbReference type="SMART" id="SM00382">
    <property type="entry name" value="AAA"/>
    <property type="match status" value="1"/>
</dbReference>
<comment type="caution">
    <text evidence="7">The sequence shown here is derived from an EMBL/GenBank/DDBJ whole genome shotgun (WGS) entry which is preliminary data.</text>
</comment>
<sequence>MPAPAAAVEVDHVTRTFGPLTALDDVSLEVEAGEAVGVLGPNGAGKSTLLSLLAGLRRPDRGTVRVAGGDPRDPGARARIGVTPQATGLPQTLKVREVVDFAAGHHRDPVPRPELLERFGLTDLAGRQCGGLSGGQQRRVAVALAFVGRPRVVLLDEPTTGLDVPARLSLWEAVRGFVADGGTLLLTSHHLEEVEALAHRVVVVDHGRVLVSGTVEEVRGRTEVRRVRFRADSVPDDLLVGAEVLVRDGDRVELLVPDADGLVRDLVRREVSFRDLEVATASLEEAFLALTSGATTPEEVSR</sequence>
<dbReference type="Proteomes" id="UP001555826">
    <property type="component" value="Unassembled WGS sequence"/>
</dbReference>
<organism evidence="7 8">
    <name type="scientific">Kineococcus endophyticus</name>
    <dbReference type="NCBI Taxonomy" id="1181883"/>
    <lineage>
        <taxon>Bacteria</taxon>
        <taxon>Bacillati</taxon>
        <taxon>Actinomycetota</taxon>
        <taxon>Actinomycetes</taxon>
        <taxon>Kineosporiales</taxon>
        <taxon>Kineosporiaceae</taxon>
        <taxon>Kineococcus</taxon>
    </lineage>
</organism>
<keyword evidence="3" id="KW-0547">Nucleotide-binding</keyword>
<comment type="subcellular location">
    <subcellularLocation>
        <location evidence="1">Cell membrane</location>
        <topology evidence="1">Peripheral membrane protein</topology>
    </subcellularLocation>
</comment>
<keyword evidence="4 7" id="KW-0067">ATP-binding</keyword>
<accession>A0ABV3P3Z6</accession>
<dbReference type="EMBL" id="JBFNQN010000004">
    <property type="protein sequence ID" value="MEW9264356.1"/>
    <property type="molecule type" value="Genomic_DNA"/>
</dbReference>
<dbReference type="CDD" id="cd03230">
    <property type="entry name" value="ABC_DR_subfamily_A"/>
    <property type="match status" value="1"/>
</dbReference>
<dbReference type="PROSITE" id="PS50893">
    <property type="entry name" value="ABC_TRANSPORTER_2"/>
    <property type="match status" value="1"/>
</dbReference>
<proteinExistence type="predicted"/>
<evidence type="ECO:0000256" key="3">
    <source>
        <dbReference type="ARBA" id="ARBA00022741"/>
    </source>
</evidence>
<name>A0ABV3P3Z6_9ACTN</name>
<dbReference type="PANTHER" id="PTHR42711">
    <property type="entry name" value="ABC TRANSPORTER ATP-BINDING PROTEIN"/>
    <property type="match status" value="1"/>
</dbReference>
<protein>
    <submittedName>
        <fullName evidence="7">ABC transporter ATP-binding protein</fullName>
    </submittedName>
</protein>